<dbReference type="CDD" id="cd03784">
    <property type="entry name" value="GT1_Gtf-like"/>
    <property type="match status" value="1"/>
</dbReference>
<evidence type="ECO:0000313" key="6">
    <source>
        <dbReference type="Proteomes" id="UP001596087"/>
    </source>
</evidence>
<proteinExistence type="predicted"/>
<dbReference type="Proteomes" id="UP001596087">
    <property type="component" value="Unassembled WGS sequence"/>
</dbReference>
<organism evidence="5 6">
    <name type="scientific">Nocardioides taihuensis</name>
    <dbReference type="NCBI Taxonomy" id="1835606"/>
    <lineage>
        <taxon>Bacteria</taxon>
        <taxon>Bacillati</taxon>
        <taxon>Actinomycetota</taxon>
        <taxon>Actinomycetes</taxon>
        <taxon>Propionibacteriales</taxon>
        <taxon>Nocardioidaceae</taxon>
        <taxon>Nocardioides</taxon>
    </lineage>
</organism>
<feature type="domain" description="Erythromycin biosynthesis protein CIII-like C-terminal" evidence="3">
    <location>
        <begin position="214"/>
        <end position="346"/>
    </location>
</feature>
<dbReference type="InterPro" id="IPR002213">
    <property type="entry name" value="UDP_glucos_trans"/>
</dbReference>
<dbReference type="Gene3D" id="3.40.50.2000">
    <property type="entry name" value="Glycogen Phosphorylase B"/>
    <property type="match status" value="2"/>
</dbReference>
<evidence type="ECO:0000256" key="1">
    <source>
        <dbReference type="ARBA" id="ARBA00022676"/>
    </source>
</evidence>
<dbReference type="InterPro" id="IPR050426">
    <property type="entry name" value="Glycosyltransferase_28"/>
</dbReference>
<evidence type="ECO:0000313" key="5">
    <source>
        <dbReference type="EMBL" id="MFC5178566.1"/>
    </source>
</evidence>
<evidence type="ECO:0000259" key="4">
    <source>
        <dbReference type="Pfam" id="PF13579"/>
    </source>
</evidence>
<evidence type="ECO:0000256" key="2">
    <source>
        <dbReference type="ARBA" id="ARBA00022679"/>
    </source>
</evidence>
<dbReference type="RefSeq" id="WP_378592203.1">
    <property type="nucleotide sequence ID" value="NZ_JBHSKD010000026.1"/>
</dbReference>
<dbReference type="PANTHER" id="PTHR48050:SF13">
    <property type="entry name" value="STEROL 3-BETA-GLUCOSYLTRANSFERASE UGT80A2"/>
    <property type="match status" value="1"/>
</dbReference>
<comment type="caution">
    <text evidence="5">The sequence shown here is derived from an EMBL/GenBank/DDBJ whole genome shotgun (WGS) entry which is preliminary data.</text>
</comment>
<keyword evidence="2" id="KW-0808">Transferase</keyword>
<name>A0ABW0BMK8_9ACTN</name>
<keyword evidence="6" id="KW-1185">Reference proteome</keyword>
<reference evidence="6" key="1">
    <citation type="journal article" date="2019" name="Int. J. Syst. Evol. Microbiol.">
        <title>The Global Catalogue of Microorganisms (GCM) 10K type strain sequencing project: providing services to taxonomists for standard genome sequencing and annotation.</title>
        <authorList>
            <consortium name="The Broad Institute Genomics Platform"/>
            <consortium name="The Broad Institute Genome Sequencing Center for Infectious Disease"/>
            <person name="Wu L."/>
            <person name="Ma J."/>
        </authorList>
    </citation>
    <scope>NUCLEOTIDE SEQUENCE [LARGE SCALE GENOMIC DNA]</scope>
    <source>
        <strain evidence="6">DFY41</strain>
    </source>
</reference>
<dbReference type="Pfam" id="PF06722">
    <property type="entry name" value="EryCIII-like_C"/>
    <property type="match status" value="1"/>
</dbReference>
<sequence>MSDILFVTWDGGGNVPPATAIARELVARGHTVRFLGHAAQVAALEEEGVEVVRGRHARAYSRFDRYSPLTMMAVFGDRGMGRDLLEETSVRRYDLVVIDCLMVGALAAAREAGLRYAVLEHLYDAYFRRTILGGPMGLNLRLRRLAPQRSLEDAAVRLVTSLPELDPVPDPPANLRQVGPVVPLSAPATQGGDPTVLVSLSTFGYPGMTAALQRLVDATRDLDARVVVTTGPAVDPADIRAPRGTEVHRFVPHAELMPGLSLFVGHGGHGSTMTALGHDLPLVLMPMDGLADQPGVADSVERAGAGRRVAKKASPADLAPVLAAMLADGPHRAAAARLGAAVRAQPGAILGADALEVALDGSVTPGGRPPR</sequence>
<accession>A0ABW0BMK8</accession>
<dbReference type="InterPro" id="IPR028098">
    <property type="entry name" value="Glyco_trans_4-like_N"/>
</dbReference>
<dbReference type="SUPFAM" id="SSF53756">
    <property type="entry name" value="UDP-Glycosyltransferase/glycogen phosphorylase"/>
    <property type="match status" value="1"/>
</dbReference>
<dbReference type="InterPro" id="IPR010610">
    <property type="entry name" value="EryCIII-like_C"/>
</dbReference>
<dbReference type="EMBL" id="JBHSKD010000026">
    <property type="protein sequence ID" value="MFC5178566.1"/>
    <property type="molecule type" value="Genomic_DNA"/>
</dbReference>
<protein>
    <submittedName>
        <fullName evidence="5">Glycosyltransferase</fullName>
    </submittedName>
</protein>
<gene>
    <name evidence="5" type="ORF">ACFPGP_17945</name>
</gene>
<keyword evidence="1" id="KW-0328">Glycosyltransferase</keyword>
<dbReference type="Pfam" id="PF13579">
    <property type="entry name" value="Glyco_trans_4_4"/>
    <property type="match status" value="1"/>
</dbReference>
<dbReference type="PANTHER" id="PTHR48050">
    <property type="entry name" value="STEROL 3-BETA-GLUCOSYLTRANSFERASE"/>
    <property type="match status" value="1"/>
</dbReference>
<evidence type="ECO:0000259" key="3">
    <source>
        <dbReference type="Pfam" id="PF06722"/>
    </source>
</evidence>
<feature type="domain" description="Glycosyltransferase subfamily 4-like N-terminal" evidence="4">
    <location>
        <begin position="18"/>
        <end position="163"/>
    </location>
</feature>